<dbReference type="PANTHER" id="PTHR11732">
    <property type="entry name" value="ALDO/KETO REDUCTASE"/>
    <property type="match status" value="1"/>
</dbReference>
<proteinExistence type="predicted"/>
<dbReference type="Gene3D" id="3.20.20.100">
    <property type="entry name" value="NADP-dependent oxidoreductase domain"/>
    <property type="match status" value="1"/>
</dbReference>
<feature type="domain" description="NADP-dependent oxidoreductase" evidence="1">
    <location>
        <begin position="14"/>
        <end position="113"/>
    </location>
</feature>
<dbReference type="Pfam" id="PF00248">
    <property type="entry name" value="Aldo_ket_red"/>
    <property type="match status" value="1"/>
</dbReference>
<dbReference type="InterPro" id="IPR018170">
    <property type="entry name" value="Aldo/ket_reductase_CS"/>
</dbReference>
<name>A0ABD1CBR9_CULPP</name>
<dbReference type="InterPro" id="IPR020471">
    <property type="entry name" value="AKR"/>
</dbReference>
<dbReference type="InterPro" id="IPR023210">
    <property type="entry name" value="NADP_OxRdtase_dom"/>
</dbReference>
<evidence type="ECO:0000259" key="1">
    <source>
        <dbReference type="Pfam" id="PF00248"/>
    </source>
</evidence>
<evidence type="ECO:0000313" key="3">
    <source>
        <dbReference type="Proteomes" id="UP001562425"/>
    </source>
</evidence>
<dbReference type="AlphaFoldDB" id="A0ABD1CBR9"/>
<reference evidence="2 3" key="1">
    <citation type="submission" date="2024-05" db="EMBL/GenBank/DDBJ databases">
        <title>Culex pipiens pipiens assembly and annotation.</title>
        <authorList>
            <person name="Alout H."/>
            <person name="Durand T."/>
        </authorList>
    </citation>
    <scope>NUCLEOTIDE SEQUENCE [LARGE SCALE GENOMIC DNA]</scope>
    <source>
        <strain evidence="2">HA-2024</strain>
        <tissue evidence="2">Whole body</tissue>
    </source>
</reference>
<dbReference type="SUPFAM" id="SSF51430">
    <property type="entry name" value="NAD(P)-linked oxidoreductase"/>
    <property type="match status" value="1"/>
</dbReference>
<dbReference type="EMBL" id="JBEHCU010013943">
    <property type="protein sequence ID" value="KAL1373821.1"/>
    <property type="molecule type" value="Genomic_DNA"/>
</dbReference>
<protein>
    <recommendedName>
        <fullName evidence="1">NADP-dependent oxidoreductase domain-containing protein</fullName>
    </recommendedName>
</protein>
<gene>
    <name evidence="2" type="ORF">pipiens_018429</name>
</gene>
<organism evidence="2 3">
    <name type="scientific">Culex pipiens pipiens</name>
    <name type="common">Northern house mosquito</name>
    <dbReference type="NCBI Taxonomy" id="38569"/>
    <lineage>
        <taxon>Eukaryota</taxon>
        <taxon>Metazoa</taxon>
        <taxon>Ecdysozoa</taxon>
        <taxon>Arthropoda</taxon>
        <taxon>Hexapoda</taxon>
        <taxon>Insecta</taxon>
        <taxon>Pterygota</taxon>
        <taxon>Neoptera</taxon>
        <taxon>Endopterygota</taxon>
        <taxon>Diptera</taxon>
        <taxon>Nematocera</taxon>
        <taxon>Culicoidea</taxon>
        <taxon>Culicidae</taxon>
        <taxon>Culicinae</taxon>
        <taxon>Culicini</taxon>
        <taxon>Culex</taxon>
        <taxon>Culex</taxon>
    </lineage>
</organism>
<dbReference type="InterPro" id="IPR036812">
    <property type="entry name" value="NAD(P)_OxRdtase_dom_sf"/>
</dbReference>
<dbReference type="Proteomes" id="UP001562425">
    <property type="component" value="Unassembled WGS sequence"/>
</dbReference>
<comment type="caution">
    <text evidence="2">The sequence shown here is derived from an EMBL/GenBank/DDBJ whole genome shotgun (WGS) entry which is preliminary data.</text>
</comment>
<dbReference type="PROSITE" id="PS00798">
    <property type="entry name" value="ALDOKETO_REDUCTASE_1"/>
    <property type="match status" value="1"/>
</dbReference>
<accession>A0ABD1CBR9</accession>
<sequence>MSLTFENGTEMPALGFGTWRAPNEEVEKALNEALEAGYRHIDTAPVYLNEKTIGNVLKEWLDAGRLTREELFIVTKLPPHGTRAATVEKFLRRSLDDLQLEYVDLYHVHVPFTVPEVDGPFLMDDNGDIVLETTTDHVALWKVGNNLITL</sequence>
<evidence type="ECO:0000313" key="2">
    <source>
        <dbReference type="EMBL" id="KAL1373821.1"/>
    </source>
</evidence>
<dbReference type="PRINTS" id="PR00069">
    <property type="entry name" value="ALDKETRDTASE"/>
</dbReference>
<keyword evidence="3" id="KW-1185">Reference proteome</keyword>